<gene>
    <name evidence="1" type="ORF">EATG_02040</name>
</gene>
<organism evidence="1 2">
    <name type="scientific">Escherichia coli H605</name>
    <dbReference type="NCBI Taxonomy" id="656410"/>
    <lineage>
        <taxon>Bacteria</taxon>
        <taxon>Pseudomonadati</taxon>
        <taxon>Pseudomonadota</taxon>
        <taxon>Gammaproteobacteria</taxon>
        <taxon>Enterobacterales</taxon>
        <taxon>Enterobacteriaceae</taxon>
        <taxon>Escherichia</taxon>
    </lineage>
</organism>
<dbReference type="EMBL" id="ADJX01000008">
    <property type="protein sequence ID" value="OSL46953.1"/>
    <property type="molecule type" value="Genomic_DNA"/>
</dbReference>
<name>A0AAJ3NXA6_ECOLX</name>
<protein>
    <submittedName>
        <fullName evidence="1">Uncharacterized protein</fullName>
    </submittedName>
</protein>
<comment type="caution">
    <text evidence="1">The sequence shown here is derived from an EMBL/GenBank/DDBJ whole genome shotgun (WGS) entry which is preliminary data.</text>
</comment>
<dbReference type="AlphaFoldDB" id="A0AAJ3NXA6"/>
<evidence type="ECO:0000313" key="2">
    <source>
        <dbReference type="Proteomes" id="UP000243401"/>
    </source>
</evidence>
<evidence type="ECO:0000313" key="1">
    <source>
        <dbReference type="EMBL" id="OSL46953.1"/>
    </source>
</evidence>
<dbReference type="Proteomes" id="UP000243401">
    <property type="component" value="Unassembled WGS sequence"/>
</dbReference>
<reference evidence="1 2" key="1">
    <citation type="submission" date="2010-04" db="EMBL/GenBank/DDBJ databases">
        <title>The Genome Sequence of Escherichia coli H605.</title>
        <authorList>
            <consortium name="The Broad Institute Genome Sequencing Platform"/>
            <consortium name="The Broad Institute Genome Sequencing Center for Infectious Disease"/>
            <person name="Feldgarden M."/>
            <person name="Gordon D.M."/>
            <person name="Johnson J.R."/>
            <person name="Johnston B.D."/>
            <person name="Young S."/>
            <person name="Zeng Q."/>
            <person name="Koehrsen M."/>
            <person name="Alvarado L."/>
            <person name="Berlin A.M."/>
            <person name="Borenstein D."/>
            <person name="Chapman S.B."/>
            <person name="Chen Z."/>
            <person name="Engels R."/>
            <person name="Freedman E."/>
            <person name="Gellesch M."/>
            <person name="Goldberg J."/>
            <person name="Griggs A."/>
            <person name="Gujja S."/>
            <person name="Heilman E.R."/>
            <person name="Heiman D.I."/>
            <person name="Hepburn T.A."/>
            <person name="Howarth C."/>
            <person name="Jen D."/>
            <person name="Larson L."/>
            <person name="Mehta T."/>
            <person name="Park D."/>
            <person name="Pearson M."/>
            <person name="Richards J."/>
            <person name="Roberts A."/>
            <person name="Saif S."/>
            <person name="Shea T.D."/>
            <person name="Shenoy N."/>
            <person name="Sisk P."/>
            <person name="Stolte C."/>
            <person name="Sykes S.N."/>
            <person name="Walk T."/>
            <person name="White J."/>
            <person name="Yandava C."/>
            <person name="Haas B."/>
            <person name="Henn M.R."/>
            <person name="Nusbaum C."/>
            <person name="Birren B."/>
        </authorList>
    </citation>
    <scope>NUCLEOTIDE SEQUENCE [LARGE SCALE GENOMIC DNA]</scope>
    <source>
        <strain evidence="1 2">H605</strain>
    </source>
</reference>
<proteinExistence type="predicted"/>
<sequence length="30" mass="3384">MNLGGGMWGENMRWRNQAAKNAGMAVRNYV</sequence>
<accession>A0AAJ3NXA6</accession>